<dbReference type="GO" id="GO:0010181">
    <property type="term" value="F:FMN binding"/>
    <property type="evidence" value="ECO:0007669"/>
    <property type="project" value="TreeGrafter"/>
</dbReference>
<evidence type="ECO:0000313" key="3">
    <source>
        <dbReference type="EMBL" id="KUO94685.1"/>
    </source>
</evidence>
<accession>A0A117SX09</accession>
<dbReference type="RefSeq" id="WP_067720074.1">
    <property type="nucleotide sequence ID" value="NZ_LPVJ01000071.1"/>
</dbReference>
<keyword evidence="4" id="KW-1185">Reference proteome</keyword>
<comment type="caution">
    <text evidence="3">The sequence shown here is derived from an EMBL/GenBank/DDBJ whole genome shotgun (WGS) entry which is preliminary data.</text>
</comment>
<dbReference type="InterPro" id="IPR050712">
    <property type="entry name" value="NAD(P)H-dep_reductase"/>
</dbReference>
<dbReference type="SUPFAM" id="SSF52218">
    <property type="entry name" value="Flavoproteins"/>
    <property type="match status" value="1"/>
</dbReference>
<evidence type="ECO:0000259" key="2">
    <source>
        <dbReference type="Pfam" id="PF03358"/>
    </source>
</evidence>
<dbReference type="PANTHER" id="PTHR30543">
    <property type="entry name" value="CHROMATE REDUCTASE"/>
    <property type="match status" value="1"/>
</dbReference>
<dbReference type="InterPro" id="IPR029039">
    <property type="entry name" value="Flavoprotein-like_sf"/>
</dbReference>
<dbReference type="EMBL" id="LPVJ01000071">
    <property type="protein sequence ID" value="KUO94685.1"/>
    <property type="molecule type" value="Genomic_DNA"/>
</dbReference>
<evidence type="ECO:0000313" key="4">
    <source>
        <dbReference type="Proteomes" id="UP000053557"/>
    </source>
</evidence>
<dbReference type="GO" id="GO:0016491">
    <property type="term" value="F:oxidoreductase activity"/>
    <property type="evidence" value="ECO:0007669"/>
    <property type="project" value="InterPro"/>
</dbReference>
<dbReference type="Pfam" id="PF03358">
    <property type="entry name" value="FMN_red"/>
    <property type="match status" value="1"/>
</dbReference>
<gene>
    <name evidence="3" type="ORF">ATW55_02130</name>
</gene>
<dbReference type="OrthoDB" id="9812295at2"/>
<reference evidence="3 4" key="1">
    <citation type="submission" date="2015-12" db="EMBL/GenBank/DDBJ databases">
        <title>Draft genome sequence of Acidibacillus ferrooxidans ITV001, isolated from a chalcopyrite acid mine drainage site in Brazil.</title>
        <authorList>
            <person name="Dall'Agnol H."/>
            <person name="Nancucheo I."/>
            <person name="Johnson B."/>
            <person name="Oliveira R."/>
            <person name="Leite L."/>
            <person name="Pylro V."/>
            <person name="Nunes G.L."/>
            <person name="Tzotzos G."/>
            <person name="Fernandes G.R."/>
            <person name="Dutra J."/>
            <person name="Orellana S.C."/>
            <person name="Oliveira G."/>
        </authorList>
    </citation>
    <scope>NUCLEOTIDE SEQUENCE [LARGE SCALE GENOMIC DNA]</scope>
    <source>
        <strain evidence="4">ITV01</strain>
    </source>
</reference>
<dbReference type="Gene3D" id="3.40.50.360">
    <property type="match status" value="1"/>
</dbReference>
<dbReference type="PANTHER" id="PTHR30543:SF21">
    <property type="entry name" value="NAD(P)H-DEPENDENT FMN REDUCTASE LOT6"/>
    <property type="match status" value="1"/>
</dbReference>
<dbReference type="InterPro" id="IPR005025">
    <property type="entry name" value="FMN_Rdtase-like_dom"/>
</dbReference>
<comment type="similarity">
    <text evidence="1">Belongs to the azoreductase type 2 family.</text>
</comment>
<protein>
    <recommendedName>
        <fullName evidence="2">NADPH-dependent FMN reductase-like domain-containing protein</fullName>
    </recommendedName>
</protein>
<dbReference type="GO" id="GO:0005829">
    <property type="term" value="C:cytosol"/>
    <property type="evidence" value="ECO:0007669"/>
    <property type="project" value="TreeGrafter"/>
</dbReference>
<feature type="domain" description="NADPH-dependent FMN reductase-like" evidence="2">
    <location>
        <begin position="10"/>
        <end position="152"/>
    </location>
</feature>
<evidence type="ECO:0000256" key="1">
    <source>
        <dbReference type="ARBA" id="ARBA00009428"/>
    </source>
</evidence>
<name>A0A117SX09_9BACL</name>
<sequence length="184" mass="20023">MTERKEKPIVLGICGSVRNGSWNGKLLRAAAHHLPENVEYREVQLDGLPFYTPEREADIPESVKSLLAEVNAASGVLIASPEYNFTIPAALKCALEWLSRPTIGTPLAGKPVAIMGATPGNYGTARMQIHLRDILFAVDADPIRRPEVLLTQCMNKFDANGTLSDTVADGLIKQLIDAFAKRLS</sequence>
<proteinExistence type="inferred from homology"/>
<organism evidence="3 4">
    <name type="scientific">Ferroacidibacillus organovorans</name>
    <dbReference type="NCBI Taxonomy" id="1765683"/>
    <lineage>
        <taxon>Bacteria</taxon>
        <taxon>Bacillati</taxon>
        <taxon>Bacillota</taxon>
        <taxon>Bacilli</taxon>
        <taxon>Bacillales</taxon>
        <taxon>Alicyclobacillaceae</taxon>
        <taxon>Ferroacidibacillus</taxon>
    </lineage>
</organism>
<dbReference type="Proteomes" id="UP000053557">
    <property type="component" value="Unassembled WGS sequence"/>
</dbReference>
<dbReference type="AlphaFoldDB" id="A0A117SX09"/>